<proteinExistence type="predicted"/>
<feature type="region of interest" description="Disordered" evidence="2">
    <location>
        <begin position="124"/>
        <end position="147"/>
    </location>
</feature>
<feature type="compositionally biased region" description="Acidic residues" evidence="2">
    <location>
        <begin position="127"/>
        <end position="138"/>
    </location>
</feature>
<evidence type="ECO:0000256" key="2">
    <source>
        <dbReference type="SAM" id="MobiDB-lite"/>
    </source>
</evidence>
<protein>
    <submittedName>
        <fullName evidence="3">Uncharacterized protein</fullName>
    </submittedName>
</protein>
<sequence>MKKSHISISNHHLGKTKQEKQDNSKCSRYDDNEDGFSNDSSYYNFQVLKQLNRDFFKNDINISKYISSKFDSINANNNSEYDKQNSPVTHDKPLYNKYEEKRTKELKSLIFKLNNLINEDYSYRNTEEEEEVEEEEEKEESKYFENSTEDDKVYNNINNLIEMKKKKQLNSKENKIKRQESKIKNVMTEFDRIVNEDKLWKKDLENLRKDYQSSIDILNRENKRLIESLQEFSNNEEELKLELKLKEKEIEDYKNKNKSIIEEKNKAQTITIELKKEIEKLKEQIKEMQDTNTILQKNCEELSNKKKEKIKKNVAITVKPEYQSKEVQTDYSNHLEKIINQQYMDIKKLFLLFHYILTLYNKNNMEDNEYRLLWNDIRTKFFKNKELNEIKKENLSNIFEIESEHFFNLLLEFILDYMNENSLTMDQVYKY</sequence>
<dbReference type="STRING" id="1754192.A0A1Y1X9Y2"/>
<feature type="region of interest" description="Disordered" evidence="2">
    <location>
        <begin position="1"/>
        <end position="33"/>
    </location>
</feature>
<keyword evidence="1" id="KW-0175">Coiled coil</keyword>
<dbReference type="Proteomes" id="UP000193944">
    <property type="component" value="Unassembled WGS sequence"/>
</dbReference>
<reference evidence="3 4" key="2">
    <citation type="submission" date="2016-08" db="EMBL/GenBank/DDBJ databases">
        <title>Pervasive Adenine N6-methylation of Active Genes in Fungi.</title>
        <authorList>
            <consortium name="DOE Joint Genome Institute"/>
            <person name="Mondo S.J."/>
            <person name="Dannebaum R.O."/>
            <person name="Kuo R.C."/>
            <person name="Labutti K."/>
            <person name="Haridas S."/>
            <person name="Kuo A."/>
            <person name="Salamov A."/>
            <person name="Ahrendt S.R."/>
            <person name="Lipzen A."/>
            <person name="Sullivan W."/>
            <person name="Andreopoulos W.B."/>
            <person name="Clum A."/>
            <person name="Lindquist E."/>
            <person name="Daum C."/>
            <person name="Ramamoorthy G.K."/>
            <person name="Gryganskyi A."/>
            <person name="Culley D."/>
            <person name="Magnuson J.K."/>
            <person name="James T.Y."/>
            <person name="O'Malley M.A."/>
            <person name="Stajich J.E."/>
            <person name="Spatafora J.W."/>
            <person name="Visel A."/>
            <person name="Grigoriev I.V."/>
        </authorList>
    </citation>
    <scope>NUCLEOTIDE SEQUENCE [LARGE SCALE GENOMIC DNA]</scope>
    <source>
        <strain evidence="3 4">S4</strain>
    </source>
</reference>
<accession>A0A1Y1X9Y2</accession>
<organism evidence="3 4">
    <name type="scientific">Anaeromyces robustus</name>
    <dbReference type="NCBI Taxonomy" id="1754192"/>
    <lineage>
        <taxon>Eukaryota</taxon>
        <taxon>Fungi</taxon>
        <taxon>Fungi incertae sedis</taxon>
        <taxon>Chytridiomycota</taxon>
        <taxon>Chytridiomycota incertae sedis</taxon>
        <taxon>Neocallimastigomycetes</taxon>
        <taxon>Neocallimastigales</taxon>
        <taxon>Neocallimastigaceae</taxon>
        <taxon>Anaeromyces</taxon>
    </lineage>
</organism>
<feature type="compositionally biased region" description="Basic and acidic residues" evidence="2">
    <location>
        <begin position="16"/>
        <end position="30"/>
    </location>
</feature>
<gene>
    <name evidence="3" type="ORF">BCR32DRAFT_309177</name>
</gene>
<comment type="caution">
    <text evidence="3">The sequence shown here is derived from an EMBL/GenBank/DDBJ whole genome shotgun (WGS) entry which is preliminary data.</text>
</comment>
<reference evidence="3 4" key="1">
    <citation type="submission" date="2016-08" db="EMBL/GenBank/DDBJ databases">
        <title>A Parts List for Fungal Cellulosomes Revealed by Comparative Genomics.</title>
        <authorList>
            <consortium name="DOE Joint Genome Institute"/>
            <person name="Haitjema C.H."/>
            <person name="Gilmore S.P."/>
            <person name="Henske J.K."/>
            <person name="Solomon K.V."/>
            <person name="De Groot R."/>
            <person name="Kuo A."/>
            <person name="Mondo S.J."/>
            <person name="Salamov A.A."/>
            <person name="Labutti K."/>
            <person name="Zhao Z."/>
            <person name="Chiniquy J."/>
            <person name="Barry K."/>
            <person name="Brewer H.M."/>
            <person name="Purvine S.O."/>
            <person name="Wright A.T."/>
            <person name="Boxma B."/>
            <person name="Van Alen T."/>
            <person name="Hackstein J.H."/>
            <person name="Baker S.E."/>
            <person name="Grigoriev I.V."/>
            <person name="O'Malley M.A."/>
        </authorList>
    </citation>
    <scope>NUCLEOTIDE SEQUENCE [LARGE SCALE GENOMIC DNA]</scope>
    <source>
        <strain evidence="3 4">S4</strain>
    </source>
</reference>
<evidence type="ECO:0000256" key="1">
    <source>
        <dbReference type="SAM" id="Coils"/>
    </source>
</evidence>
<dbReference type="OrthoDB" id="2155784at2759"/>
<keyword evidence="4" id="KW-1185">Reference proteome</keyword>
<dbReference type="AlphaFoldDB" id="A0A1Y1X9Y2"/>
<feature type="coiled-coil region" evidence="1">
    <location>
        <begin position="162"/>
        <end position="312"/>
    </location>
</feature>
<feature type="compositionally biased region" description="Polar residues" evidence="2">
    <location>
        <begin position="1"/>
        <end position="10"/>
    </location>
</feature>
<evidence type="ECO:0000313" key="3">
    <source>
        <dbReference type="EMBL" id="ORX82539.1"/>
    </source>
</evidence>
<name>A0A1Y1X9Y2_9FUNG</name>
<dbReference type="EMBL" id="MCFG01000092">
    <property type="protein sequence ID" value="ORX82539.1"/>
    <property type="molecule type" value="Genomic_DNA"/>
</dbReference>
<evidence type="ECO:0000313" key="4">
    <source>
        <dbReference type="Proteomes" id="UP000193944"/>
    </source>
</evidence>